<geneLocation type="plasmid" evidence="1">
    <name>pMBO-2</name>
</geneLocation>
<organism evidence="1">
    <name type="scientific">Moraxella bovis</name>
    <dbReference type="NCBI Taxonomy" id="476"/>
    <lineage>
        <taxon>Bacteria</taxon>
        <taxon>Pseudomonadati</taxon>
        <taxon>Pseudomonadota</taxon>
        <taxon>Gammaproteobacteria</taxon>
        <taxon>Moraxellales</taxon>
        <taxon>Moraxellaceae</taxon>
        <taxon>Moraxella</taxon>
    </lineage>
</organism>
<gene>
    <name evidence="1" type="primary">orf22</name>
</gene>
<dbReference type="KEGG" id="mboi:DQF64_14690"/>
<sequence length="70" mass="8273">MYDKDSHSLNKGIFTDNIKDILNIEKILFEIDENEGKIIDFKYDFEAVFLDIIAKKLYFHHSMNGAPKYD</sequence>
<dbReference type="EMBL" id="AB169977">
    <property type="protein sequence ID" value="BAD83758.1"/>
    <property type="molecule type" value="Genomic_DNA"/>
</dbReference>
<dbReference type="STRING" id="476.B0182_04990"/>
<dbReference type="AlphaFoldDB" id="Q5KT69"/>
<keyword evidence="1" id="KW-0614">Plasmid</keyword>
<accession>Q5KT69</accession>
<dbReference type="RefSeq" id="WP_012477718.1">
    <property type="nucleotide sequence ID" value="NZ_CP030243.1"/>
</dbReference>
<protein>
    <submittedName>
        <fullName evidence="1">Uncharacterized protein</fullName>
    </submittedName>
</protein>
<evidence type="ECO:0000313" key="1">
    <source>
        <dbReference type="EMBL" id="BAD83758.1"/>
    </source>
</evidence>
<proteinExistence type="predicted"/>
<reference evidence="1" key="1">
    <citation type="journal article" date="2006" name="Vet. Microbiol.">
        <title>Filamentous-haemagglutinin-like protein genes encoded on a plasmid of Moraxella bovis.</title>
        <authorList>
            <person name="Kakuda T."/>
            <person name="Sarataphan N."/>
            <person name="Tanaka T."/>
            <person name="Takai S."/>
        </authorList>
    </citation>
    <scope>NUCLEOTIDE SEQUENCE</scope>
    <source>
        <strain evidence="1">EPP63</strain>
        <plasmid evidence="1">pMBO-2</plasmid>
    </source>
</reference>
<name>Q5KT69_MORBO</name>